<evidence type="ECO:0000256" key="20">
    <source>
        <dbReference type="ARBA" id="ARBA00047852"/>
    </source>
</evidence>
<evidence type="ECO:0000256" key="16">
    <source>
        <dbReference type="ARBA" id="ARBA00030723"/>
    </source>
</evidence>
<reference evidence="22" key="1">
    <citation type="journal article" date="2020" name="J. Asia-Pac. Entomol.">
        <title>Draft genome sequence of the termite, Coptotermes formosanus: Genetic insights into the pyruvate dehydrogenase complex of the termite.</title>
        <authorList>
            <person name="Itakura S."/>
            <person name="Yosikawa Y."/>
            <person name="Togami Y."/>
            <person name="Umezawa K."/>
        </authorList>
    </citation>
    <scope>NUCLEOTIDE SEQUENCE</scope>
    <source>
        <tissue evidence="22">Head</tissue>
    </source>
</reference>
<evidence type="ECO:0000256" key="11">
    <source>
        <dbReference type="ARBA" id="ARBA00022989"/>
    </source>
</evidence>
<accession>A0A6L2PU89</accession>
<keyword evidence="23" id="KW-1185">Reference proteome</keyword>
<keyword evidence="12" id="KW-0333">Golgi apparatus</keyword>
<keyword evidence="11" id="KW-1133">Transmembrane helix</keyword>
<dbReference type="PANTHER" id="PTHR46420">
    <property type="entry name" value="BETA-1,4-GLUCURONYLTRANSFERASE 1"/>
    <property type="match status" value="1"/>
</dbReference>
<keyword evidence="10" id="KW-0735">Signal-anchor</keyword>
<evidence type="ECO:0000256" key="10">
    <source>
        <dbReference type="ARBA" id="ARBA00022968"/>
    </source>
</evidence>
<dbReference type="Pfam" id="PF13896">
    <property type="entry name" value="Glyco_transf_49"/>
    <property type="match status" value="1"/>
</dbReference>
<dbReference type="InterPro" id="IPR043189">
    <property type="entry name" value="B4GAT1"/>
</dbReference>
<gene>
    <name evidence="21" type="ORF">Cfor_00187</name>
    <name evidence="22" type="ORF">Cfor_00291</name>
</gene>
<evidence type="ECO:0000256" key="7">
    <source>
        <dbReference type="ARBA" id="ARBA00022679"/>
    </source>
</evidence>
<protein>
    <recommendedName>
        <fullName evidence="5">Beta-1,4-glucuronyltransferase 1</fullName>
    </recommendedName>
    <alternativeName>
        <fullName evidence="16">I-beta-1,3-N-acetylglucosaminyltransferase</fullName>
    </alternativeName>
    <alternativeName>
        <fullName evidence="19">N-acetyllactosaminide beta-1,3-N-acetylglucosaminyltransferase</fullName>
    </alternativeName>
    <alternativeName>
        <fullName evidence="17">Poly-N-acetyllactosamine extension enzyme</fullName>
    </alternativeName>
    <alternativeName>
        <fullName evidence="18">UDP-GlcNAc:betaGal beta-1,3-N-acetylglucosaminyltransferase 1</fullName>
    </alternativeName>
</protein>
<evidence type="ECO:0000256" key="17">
    <source>
        <dbReference type="ARBA" id="ARBA00032175"/>
    </source>
</evidence>
<organism evidence="22 23">
    <name type="scientific">Coptotermes formosanus</name>
    <name type="common">Formosan subterranean termite</name>
    <dbReference type="NCBI Taxonomy" id="36987"/>
    <lineage>
        <taxon>Eukaryota</taxon>
        <taxon>Metazoa</taxon>
        <taxon>Ecdysozoa</taxon>
        <taxon>Arthropoda</taxon>
        <taxon>Hexapoda</taxon>
        <taxon>Insecta</taxon>
        <taxon>Pterygota</taxon>
        <taxon>Neoptera</taxon>
        <taxon>Polyneoptera</taxon>
        <taxon>Dictyoptera</taxon>
        <taxon>Blattodea</taxon>
        <taxon>Blattoidea</taxon>
        <taxon>Termitoidae</taxon>
        <taxon>Rhinotermitidae</taxon>
        <taxon>Coptotermes</taxon>
    </lineage>
</organism>
<name>A0A6L2PU89_COPFO</name>
<evidence type="ECO:0000256" key="13">
    <source>
        <dbReference type="ARBA" id="ARBA00023136"/>
    </source>
</evidence>
<evidence type="ECO:0000313" key="23">
    <source>
        <dbReference type="Proteomes" id="UP000502823"/>
    </source>
</evidence>
<keyword evidence="8" id="KW-0812">Transmembrane</keyword>
<evidence type="ECO:0000256" key="6">
    <source>
        <dbReference type="ARBA" id="ARBA00022676"/>
    </source>
</evidence>
<comment type="similarity">
    <text evidence="4">Belongs to the glycosyltransferase 49 family.</text>
</comment>
<dbReference type="GO" id="GO:0000139">
    <property type="term" value="C:Golgi membrane"/>
    <property type="evidence" value="ECO:0007669"/>
    <property type="project" value="UniProtKB-SubCell"/>
</dbReference>
<sequence>MRMVGFQEPLSVNYQFLHQRHQQDFIKNVSISDTATCEGTSARLVENLEVFNINWSLSRSDSKHRYRFLDFILPGNKFVELSKKYKVSIATQTSLEWLHFIVNLSQHWTGPVSLAVFVGGEEFLLAKLYITYLRECFPHVKDQISFHLAYSMDYPPSDDPKPEFKYKQNCTNPEAVLSDLLKYQSPRTINWKNNTLYPQNHLRNQARRNCQTEYVYVTDVDIVPCIGMADSLDAFLRKSQCERLCAYVIPVYELDEKVSFPRNKAEMLKMAKKRLARPYHQMVYSPAQSSTDYKRWESNTEDATGPVHVNHNITKCKEWYEPFYVARACVPDYDERFIGYGFTRNTQTFEMITAGYQFQVLSPIFSYHWGLRTYKNNYNVRRYKQVRTNAALFLSFRAEVIARYPKGQRAC</sequence>
<evidence type="ECO:0000256" key="4">
    <source>
        <dbReference type="ARBA" id="ARBA00008539"/>
    </source>
</evidence>
<reference evidence="23" key="2">
    <citation type="submission" date="2020-01" db="EMBL/GenBank/DDBJ databases">
        <title>Draft genome sequence of the Termite Coptotermes fromosanus.</title>
        <authorList>
            <person name="Itakura S."/>
            <person name="Yosikawa Y."/>
            <person name="Umezawa K."/>
        </authorList>
    </citation>
    <scope>NUCLEOTIDE SEQUENCE [LARGE SCALE GENOMIC DNA]</scope>
</reference>
<evidence type="ECO:0000256" key="15">
    <source>
        <dbReference type="ARBA" id="ARBA00023211"/>
    </source>
</evidence>
<dbReference type="OrthoDB" id="6479716at2759"/>
<keyword evidence="15" id="KW-0464">Manganese</keyword>
<evidence type="ECO:0000256" key="3">
    <source>
        <dbReference type="ARBA" id="ARBA00004922"/>
    </source>
</evidence>
<keyword evidence="6" id="KW-0328">Glycosyltransferase</keyword>
<comment type="cofactor">
    <cofactor evidence="1">
        <name>Mn(2+)</name>
        <dbReference type="ChEBI" id="CHEBI:29035"/>
    </cofactor>
</comment>
<dbReference type="InParanoid" id="A0A6L2PU89"/>
<dbReference type="PANTHER" id="PTHR46420:SF1">
    <property type="entry name" value="BETA-1,4-GLUCURONYLTRANSFERASE 1"/>
    <property type="match status" value="1"/>
</dbReference>
<evidence type="ECO:0000313" key="21">
    <source>
        <dbReference type="EMBL" id="GFG32329.1"/>
    </source>
</evidence>
<keyword evidence="7" id="KW-0808">Transferase</keyword>
<evidence type="ECO:0000256" key="2">
    <source>
        <dbReference type="ARBA" id="ARBA00004323"/>
    </source>
</evidence>
<dbReference type="SUPFAM" id="SSF53448">
    <property type="entry name" value="Nucleotide-diphospho-sugar transferases"/>
    <property type="match status" value="1"/>
</dbReference>
<comment type="catalytic activity">
    <reaction evidence="20">
        <text>3-O-[beta-D-Xyl-(1-&gt;4)-Rib-ol-P-Rib-ol-P-3-beta-D-GalNAc-(1-&gt;3)-beta-D-GlcNAc-(1-&gt;4)-(O-6-P-alpha-D-Man)]-Thr-[protein] + UDP-alpha-D-glucuronate = 3-O-[beta-D-GlcA-(1-&gt;3)-beta-D-Xyl-(1-&gt;4)-Rib-ol-P-Rib-ol-P-3-beta-D-GalNAc-(1-&gt;3)-beta-D-GlcNAc-(1-&gt;4)-(O-6-P-alpha-D-Man)]-Thr-[protein] + UDP + H(+)</text>
        <dbReference type="Rhea" id="RHEA:46860"/>
        <dbReference type="Rhea" id="RHEA-COMP:15023"/>
        <dbReference type="Rhea" id="RHEA-COMP:17482"/>
        <dbReference type="ChEBI" id="CHEBI:15378"/>
        <dbReference type="ChEBI" id="CHEBI:58052"/>
        <dbReference type="ChEBI" id="CHEBI:58223"/>
        <dbReference type="ChEBI" id="CHEBI:142405"/>
        <dbReference type="ChEBI" id="CHEBI:177336"/>
    </reaction>
</comment>
<dbReference type="EMBL" id="BLKM01012332">
    <property type="protein sequence ID" value="GFG36183.1"/>
    <property type="molecule type" value="Genomic_DNA"/>
</dbReference>
<dbReference type="EMBL" id="BLKM01008043">
    <property type="protein sequence ID" value="GFG32329.1"/>
    <property type="molecule type" value="Genomic_DNA"/>
</dbReference>
<evidence type="ECO:0000313" key="22">
    <source>
        <dbReference type="EMBL" id="GFG36183.1"/>
    </source>
</evidence>
<evidence type="ECO:0000256" key="5">
    <source>
        <dbReference type="ARBA" id="ARBA00017962"/>
    </source>
</evidence>
<evidence type="ECO:0000256" key="1">
    <source>
        <dbReference type="ARBA" id="ARBA00001936"/>
    </source>
</evidence>
<evidence type="ECO:0000256" key="18">
    <source>
        <dbReference type="ARBA" id="ARBA00032181"/>
    </source>
</evidence>
<dbReference type="GO" id="GO:0035269">
    <property type="term" value="P:protein O-linked glycosylation via mannose"/>
    <property type="evidence" value="ECO:0007669"/>
    <property type="project" value="TreeGrafter"/>
</dbReference>
<dbReference type="Proteomes" id="UP000502823">
    <property type="component" value="Unassembled WGS sequence"/>
</dbReference>
<comment type="caution">
    <text evidence="22">The sequence shown here is derived from an EMBL/GenBank/DDBJ whole genome shotgun (WGS) entry which is preliminary data.</text>
</comment>
<dbReference type="GO" id="GO:0015020">
    <property type="term" value="F:glucuronosyltransferase activity"/>
    <property type="evidence" value="ECO:0007669"/>
    <property type="project" value="InterPro"/>
</dbReference>
<keyword evidence="13" id="KW-0472">Membrane</keyword>
<evidence type="ECO:0000256" key="9">
    <source>
        <dbReference type="ARBA" id="ARBA00022723"/>
    </source>
</evidence>
<dbReference type="GO" id="GO:0046872">
    <property type="term" value="F:metal ion binding"/>
    <property type="evidence" value="ECO:0007669"/>
    <property type="project" value="UniProtKB-KW"/>
</dbReference>
<keyword evidence="14" id="KW-0325">Glycoprotein</keyword>
<evidence type="ECO:0000256" key="8">
    <source>
        <dbReference type="ARBA" id="ARBA00022692"/>
    </source>
</evidence>
<dbReference type="InterPro" id="IPR029044">
    <property type="entry name" value="Nucleotide-diphossugar_trans"/>
</dbReference>
<dbReference type="UniPathway" id="UPA00378"/>
<comment type="pathway">
    <text evidence="3">Protein modification; protein glycosylation.</text>
</comment>
<dbReference type="AlphaFoldDB" id="A0A6L2PU89"/>
<keyword evidence="9" id="KW-0479">Metal-binding</keyword>
<proteinExistence type="inferred from homology"/>
<evidence type="ECO:0000256" key="12">
    <source>
        <dbReference type="ARBA" id="ARBA00023034"/>
    </source>
</evidence>
<evidence type="ECO:0000256" key="14">
    <source>
        <dbReference type="ARBA" id="ARBA00023180"/>
    </source>
</evidence>
<evidence type="ECO:0000256" key="19">
    <source>
        <dbReference type="ARBA" id="ARBA00033291"/>
    </source>
</evidence>
<comment type="subcellular location">
    <subcellularLocation>
        <location evidence="2">Golgi apparatus membrane</location>
        <topology evidence="2">Single-pass type II membrane protein</topology>
    </subcellularLocation>
</comment>